<protein>
    <submittedName>
        <fullName evidence="3">Uncharacterized protein</fullName>
    </submittedName>
</protein>
<evidence type="ECO:0000256" key="2">
    <source>
        <dbReference type="SAM" id="MobiDB-lite"/>
    </source>
</evidence>
<evidence type="ECO:0000313" key="4">
    <source>
        <dbReference type="Proteomes" id="UP000467840"/>
    </source>
</evidence>
<keyword evidence="1" id="KW-0175">Coiled coil</keyword>
<name>A0A6A6K5S7_HEVBR</name>
<evidence type="ECO:0000256" key="1">
    <source>
        <dbReference type="SAM" id="Coils"/>
    </source>
</evidence>
<comment type="caution">
    <text evidence="3">The sequence shown here is derived from an EMBL/GenBank/DDBJ whole genome shotgun (WGS) entry which is preliminary data.</text>
</comment>
<proteinExistence type="predicted"/>
<feature type="region of interest" description="Disordered" evidence="2">
    <location>
        <begin position="74"/>
        <end position="93"/>
    </location>
</feature>
<organism evidence="3 4">
    <name type="scientific">Hevea brasiliensis</name>
    <name type="common">Para rubber tree</name>
    <name type="synonym">Siphonia brasiliensis</name>
    <dbReference type="NCBI Taxonomy" id="3981"/>
    <lineage>
        <taxon>Eukaryota</taxon>
        <taxon>Viridiplantae</taxon>
        <taxon>Streptophyta</taxon>
        <taxon>Embryophyta</taxon>
        <taxon>Tracheophyta</taxon>
        <taxon>Spermatophyta</taxon>
        <taxon>Magnoliopsida</taxon>
        <taxon>eudicotyledons</taxon>
        <taxon>Gunneridae</taxon>
        <taxon>Pentapetalae</taxon>
        <taxon>rosids</taxon>
        <taxon>fabids</taxon>
        <taxon>Malpighiales</taxon>
        <taxon>Euphorbiaceae</taxon>
        <taxon>Crotonoideae</taxon>
        <taxon>Micrandreae</taxon>
        <taxon>Hevea</taxon>
    </lineage>
</organism>
<dbReference type="Proteomes" id="UP000467840">
    <property type="component" value="Chromosome 12"/>
</dbReference>
<keyword evidence="4" id="KW-1185">Reference proteome</keyword>
<feature type="coiled-coil region" evidence="1">
    <location>
        <begin position="208"/>
        <end position="245"/>
    </location>
</feature>
<accession>A0A6A6K5S7</accession>
<dbReference type="AlphaFoldDB" id="A0A6A6K5S7"/>
<sequence>MKLIEIFLRFKLRGGIESLAEIHHHEASKETPGINQSYIQEKSDVVVTEDESIAVKEKPVPEFSQSINAEHSLDKVKKTSNKKTTRETSEGVQVPQEKTWVKLVPEEGETKTVPQHLAAEGRSEAALGKGTEAASLLDAYHLKDRAEESIATEGPGEEALVSAIEELNDSYITKDRKKVMSFFEATHAAEKRQAELDPHAFAKEKKALKEIKSERAKAAAAIRALREMTEEKLKMELEQKENEADIKLLYMLLYC</sequence>
<reference evidence="3 4" key="1">
    <citation type="journal article" date="2020" name="Mol. Plant">
        <title>The Chromosome-Based Rubber Tree Genome Provides New Insights into Spurge Genome Evolution and Rubber Biosynthesis.</title>
        <authorList>
            <person name="Liu J."/>
            <person name="Shi C."/>
            <person name="Shi C.C."/>
            <person name="Li W."/>
            <person name="Zhang Q.J."/>
            <person name="Zhang Y."/>
            <person name="Li K."/>
            <person name="Lu H.F."/>
            <person name="Shi C."/>
            <person name="Zhu S.T."/>
            <person name="Xiao Z.Y."/>
            <person name="Nan H."/>
            <person name="Yue Y."/>
            <person name="Zhu X.G."/>
            <person name="Wu Y."/>
            <person name="Hong X.N."/>
            <person name="Fan G.Y."/>
            <person name="Tong Y."/>
            <person name="Zhang D."/>
            <person name="Mao C.L."/>
            <person name="Liu Y.L."/>
            <person name="Hao S.J."/>
            <person name="Liu W.Q."/>
            <person name="Lv M.Q."/>
            <person name="Zhang H.B."/>
            <person name="Liu Y."/>
            <person name="Hu-Tang G.R."/>
            <person name="Wang J.P."/>
            <person name="Wang J.H."/>
            <person name="Sun Y.H."/>
            <person name="Ni S.B."/>
            <person name="Chen W.B."/>
            <person name="Zhang X.C."/>
            <person name="Jiao Y.N."/>
            <person name="Eichler E.E."/>
            <person name="Li G.H."/>
            <person name="Liu X."/>
            <person name="Gao L.Z."/>
        </authorList>
    </citation>
    <scope>NUCLEOTIDE SEQUENCE [LARGE SCALE GENOMIC DNA]</scope>
    <source>
        <strain evidence="4">cv. GT1</strain>
        <tissue evidence="3">Leaf</tissue>
    </source>
</reference>
<evidence type="ECO:0000313" key="3">
    <source>
        <dbReference type="EMBL" id="KAF2284092.1"/>
    </source>
</evidence>
<dbReference type="EMBL" id="JAAGAX010000018">
    <property type="protein sequence ID" value="KAF2284092.1"/>
    <property type="molecule type" value="Genomic_DNA"/>
</dbReference>
<gene>
    <name evidence="3" type="ORF">GH714_018929</name>
</gene>